<proteinExistence type="predicted"/>
<dbReference type="STRING" id="1121256.SAMN02746089_02219"/>
<dbReference type="EMBL" id="FQVH01000031">
    <property type="protein sequence ID" value="SHF59460.1"/>
    <property type="molecule type" value="Genomic_DNA"/>
</dbReference>
<keyword evidence="2" id="KW-1185">Reference proteome</keyword>
<gene>
    <name evidence="1" type="ORF">SAMN02746089_02219</name>
</gene>
<dbReference type="AlphaFoldDB" id="A0A1M5CXJ0"/>
<organism evidence="1 2">
    <name type="scientific">Caldanaerobius fijiensis DSM 17918</name>
    <dbReference type="NCBI Taxonomy" id="1121256"/>
    <lineage>
        <taxon>Bacteria</taxon>
        <taxon>Bacillati</taxon>
        <taxon>Bacillota</taxon>
        <taxon>Clostridia</taxon>
        <taxon>Thermoanaerobacterales</taxon>
        <taxon>Thermoanaerobacteraceae</taxon>
        <taxon>Caldanaerobius</taxon>
    </lineage>
</organism>
<dbReference type="Proteomes" id="UP000184088">
    <property type="component" value="Unassembled WGS sequence"/>
</dbReference>
<name>A0A1M5CXJ0_9THEO</name>
<evidence type="ECO:0000313" key="2">
    <source>
        <dbReference type="Proteomes" id="UP000184088"/>
    </source>
</evidence>
<reference evidence="1 2" key="1">
    <citation type="submission" date="2016-11" db="EMBL/GenBank/DDBJ databases">
        <authorList>
            <person name="Jaros S."/>
            <person name="Januszkiewicz K."/>
            <person name="Wedrychowicz H."/>
        </authorList>
    </citation>
    <scope>NUCLEOTIDE SEQUENCE [LARGE SCALE GENOMIC DNA]</scope>
    <source>
        <strain evidence="1 2">DSM 17918</strain>
    </source>
</reference>
<accession>A0A1M5CXJ0</accession>
<sequence length="56" mass="6626">MEGKALKDITVNADTNFREILDTNTISEDVLWRYKTNYLKIKAVNRRLFRLLLPTL</sequence>
<evidence type="ECO:0000313" key="1">
    <source>
        <dbReference type="EMBL" id="SHF59460.1"/>
    </source>
</evidence>
<protein>
    <submittedName>
        <fullName evidence="1">Uncharacterized protein</fullName>
    </submittedName>
</protein>